<dbReference type="InterPro" id="IPR046151">
    <property type="entry name" value="DUF6153"/>
</dbReference>
<keyword evidence="1" id="KW-0472">Membrane</keyword>
<reference evidence="3" key="1">
    <citation type="journal article" date="2019" name="Int. J. Syst. Evol. Microbiol.">
        <title>The Global Catalogue of Microorganisms (GCM) 10K type strain sequencing project: providing services to taxonomists for standard genome sequencing and annotation.</title>
        <authorList>
            <consortium name="The Broad Institute Genomics Platform"/>
            <consortium name="The Broad Institute Genome Sequencing Center for Infectious Disease"/>
            <person name="Wu L."/>
            <person name="Ma J."/>
        </authorList>
    </citation>
    <scope>NUCLEOTIDE SEQUENCE [LARGE SCALE GENOMIC DNA]</scope>
    <source>
        <strain evidence="3">JCM 16026</strain>
    </source>
</reference>
<feature type="transmembrane region" description="Helical" evidence="1">
    <location>
        <begin position="33"/>
        <end position="54"/>
    </location>
</feature>
<name>A0ABP5MJR3_9MICO</name>
<sequence>MAPSDRSILRAMDPRSGSTLLRILSRLSRSTSFVALALIVTATALGLIGMHSIAASEPPHAHPAAVAEAPLAHVADDATCEDCGHHAGMVEAMCALGLLAIALMIVAPRLIFRTTRPPASPSLPWRWVAARVAAPTLHELSISRT</sequence>
<gene>
    <name evidence="2" type="ORF">GCM10009846_22480</name>
</gene>
<feature type="transmembrane region" description="Helical" evidence="1">
    <location>
        <begin position="95"/>
        <end position="112"/>
    </location>
</feature>
<dbReference type="RefSeq" id="WP_344343630.1">
    <property type="nucleotide sequence ID" value="NZ_BAAAQT010000006.1"/>
</dbReference>
<keyword evidence="1" id="KW-1133">Transmembrane helix</keyword>
<protein>
    <recommendedName>
        <fullName evidence="4">DUF2946 domain-containing protein</fullName>
    </recommendedName>
</protein>
<dbReference type="Proteomes" id="UP001501599">
    <property type="component" value="Unassembled WGS sequence"/>
</dbReference>
<proteinExistence type="predicted"/>
<organism evidence="2 3">
    <name type="scientific">Agrococcus versicolor</name>
    <dbReference type="NCBI Taxonomy" id="501482"/>
    <lineage>
        <taxon>Bacteria</taxon>
        <taxon>Bacillati</taxon>
        <taxon>Actinomycetota</taxon>
        <taxon>Actinomycetes</taxon>
        <taxon>Micrococcales</taxon>
        <taxon>Microbacteriaceae</taxon>
        <taxon>Agrococcus</taxon>
    </lineage>
</organism>
<dbReference type="Pfam" id="PF19650">
    <property type="entry name" value="DUF6153"/>
    <property type="match status" value="1"/>
</dbReference>
<comment type="caution">
    <text evidence="2">The sequence shown here is derived from an EMBL/GenBank/DDBJ whole genome shotgun (WGS) entry which is preliminary data.</text>
</comment>
<dbReference type="EMBL" id="BAAAQT010000006">
    <property type="protein sequence ID" value="GAA2174870.1"/>
    <property type="molecule type" value="Genomic_DNA"/>
</dbReference>
<keyword evidence="1" id="KW-0812">Transmembrane</keyword>
<evidence type="ECO:0000313" key="2">
    <source>
        <dbReference type="EMBL" id="GAA2174870.1"/>
    </source>
</evidence>
<evidence type="ECO:0000256" key="1">
    <source>
        <dbReference type="SAM" id="Phobius"/>
    </source>
</evidence>
<evidence type="ECO:0008006" key="4">
    <source>
        <dbReference type="Google" id="ProtNLM"/>
    </source>
</evidence>
<accession>A0ABP5MJR3</accession>
<evidence type="ECO:0000313" key="3">
    <source>
        <dbReference type="Proteomes" id="UP001501599"/>
    </source>
</evidence>
<keyword evidence="3" id="KW-1185">Reference proteome</keyword>